<evidence type="ECO:0008006" key="4">
    <source>
        <dbReference type="Google" id="ProtNLM"/>
    </source>
</evidence>
<dbReference type="AlphaFoldDB" id="R9BUS1"/>
<evidence type="ECO:0000313" key="2">
    <source>
        <dbReference type="EMBL" id="EOR20445.1"/>
    </source>
</evidence>
<dbReference type="Proteomes" id="UP000013988">
    <property type="component" value="Unassembled WGS sequence"/>
</dbReference>
<feature type="transmembrane region" description="Helical" evidence="1">
    <location>
        <begin position="33"/>
        <end position="50"/>
    </location>
</feature>
<keyword evidence="1" id="KW-0812">Transmembrane</keyword>
<dbReference type="PATRIC" id="fig|1202534.3.peg.3380"/>
<evidence type="ECO:0000256" key="1">
    <source>
        <dbReference type="SAM" id="Phobius"/>
    </source>
</evidence>
<name>R9BUS1_9CLOT</name>
<sequence length="80" mass="9506">MELLFSIWSFSRDWQIKCKNCNATLKTNNISRIIISILITLPILFQKYLFNFGYNAIVLYLIYLLFVIVLSPLIVRYKLI</sequence>
<accession>R9BUS1</accession>
<dbReference type="InterPro" id="IPR026369">
    <property type="entry name" value="CxxC_20_CxxC"/>
</dbReference>
<gene>
    <name evidence="2" type="ORF">A500_16985</name>
</gene>
<keyword evidence="1" id="KW-0472">Membrane</keyword>
<keyword evidence="1" id="KW-1133">Transmembrane helix</keyword>
<dbReference type="EMBL" id="ASRV01000203">
    <property type="protein sequence ID" value="EOR20445.1"/>
    <property type="molecule type" value="Genomic_DNA"/>
</dbReference>
<organism evidence="2 3">
    <name type="scientific">Clostridium sartagoforme AAU1</name>
    <dbReference type="NCBI Taxonomy" id="1202534"/>
    <lineage>
        <taxon>Bacteria</taxon>
        <taxon>Bacillati</taxon>
        <taxon>Bacillota</taxon>
        <taxon>Clostridia</taxon>
        <taxon>Eubacteriales</taxon>
        <taxon>Clostridiaceae</taxon>
        <taxon>Clostridium</taxon>
    </lineage>
</organism>
<comment type="caution">
    <text evidence="2">The sequence shown here is derived from an EMBL/GenBank/DDBJ whole genome shotgun (WGS) entry which is preliminary data.</text>
</comment>
<evidence type="ECO:0000313" key="3">
    <source>
        <dbReference type="Proteomes" id="UP000013988"/>
    </source>
</evidence>
<keyword evidence="3" id="KW-1185">Reference proteome</keyword>
<feature type="transmembrane region" description="Helical" evidence="1">
    <location>
        <begin position="56"/>
        <end position="75"/>
    </location>
</feature>
<proteinExistence type="predicted"/>
<protein>
    <recommendedName>
        <fullName evidence="4">Cxxc_20_cxxc protein</fullName>
    </recommendedName>
</protein>
<reference evidence="2 3" key="1">
    <citation type="submission" date="2013-03" db="EMBL/GenBank/DDBJ databases">
        <title>Whole genome shotgun sequencing of Clostridium sartagoforme AAU1.</title>
        <authorList>
            <person name="Joshi C.G."/>
            <person name="Duggirala S.M."/>
            <person name="Nathani N.M."/>
            <person name="Bhatt V.D."/>
            <person name="Patel A.K."/>
            <person name="Pandya P.R."/>
            <person name="KaPatel J.A."/>
        </authorList>
    </citation>
    <scope>NUCLEOTIDE SEQUENCE [LARGE SCALE GENOMIC DNA]</scope>
    <source>
        <strain evidence="2 3">AAU1</strain>
    </source>
</reference>
<dbReference type="NCBIfam" id="TIGR04104">
    <property type="entry name" value="cxxc_20_cxxc"/>
    <property type="match status" value="1"/>
</dbReference>